<keyword evidence="3" id="KW-1185">Reference proteome</keyword>
<evidence type="ECO:0000313" key="1">
    <source>
        <dbReference type="EMBL" id="EKX33992.1"/>
    </source>
</evidence>
<gene>
    <name evidence="1" type="ORF">GUITHDRAFT_155863</name>
</gene>
<dbReference type="EMBL" id="JH993122">
    <property type="protein sequence ID" value="EKX33992.1"/>
    <property type="molecule type" value="Genomic_DNA"/>
</dbReference>
<protein>
    <submittedName>
        <fullName evidence="1 2">Uncharacterized protein</fullName>
    </submittedName>
</protein>
<name>L1ID22_GUITC</name>
<dbReference type="Proteomes" id="UP000011087">
    <property type="component" value="Unassembled WGS sequence"/>
</dbReference>
<organism evidence="1">
    <name type="scientific">Guillardia theta (strain CCMP2712)</name>
    <name type="common">Cryptophyte</name>
    <dbReference type="NCBI Taxonomy" id="905079"/>
    <lineage>
        <taxon>Eukaryota</taxon>
        <taxon>Cryptophyceae</taxon>
        <taxon>Pyrenomonadales</taxon>
        <taxon>Geminigeraceae</taxon>
        <taxon>Guillardia</taxon>
    </lineage>
</organism>
<proteinExistence type="predicted"/>
<sequence length="73" mass="8141">MDNIPEDNLHICLECGRIVCRQEQQTPFLCPSSHRNFNKSKFCSFVSEGNIANCKPGTGVLILSRLVSDAMQV</sequence>
<dbReference type="GeneID" id="17290741"/>
<accession>L1ID22</accession>
<dbReference type="HOGENOM" id="CLU_2710070_0_0_1"/>
<reference evidence="1 3" key="1">
    <citation type="journal article" date="2012" name="Nature">
        <title>Algal genomes reveal evolutionary mosaicism and the fate of nucleomorphs.</title>
        <authorList>
            <consortium name="DOE Joint Genome Institute"/>
            <person name="Curtis B.A."/>
            <person name="Tanifuji G."/>
            <person name="Burki F."/>
            <person name="Gruber A."/>
            <person name="Irimia M."/>
            <person name="Maruyama S."/>
            <person name="Arias M.C."/>
            <person name="Ball S.G."/>
            <person name="Gile G.H."/>
            <person name="Hirakawa Y."/>
            <person name="Hopkins J.F."/>
            <person name="Kuo A."/>
            <person name="Rensing S.A."/>
            <person name="Schmutz J."/>
            <person name="Symeonidi A."/>
            <person name="Elias M."/>
            <person name="Eveleigh R.J."/>
            <person name="Herman E.K."/>
            <person name="Klute M.J."/>
            <person name="Nakayama T."/>
            <person name="Obornik M."/>
            <person name="Reyes-Prieto A."/>
            <person name="Armbrust E.V."/>
            <person name="Aves S.J."/>
            <person name="Beiko R.G."/>
            <person name="Coutinho P."/>
            <person name="Dacks J.B."/>
            <person name="Durnford D.G."/>
            <person name="Fast N.M."/>
            <person name="Green B.R."/>
            <person name="Grisdale C.J."/>
            <person name="Hempel F."/>
            <person name="Henrissat B."/>
            <person name="Hoppner M.P."/>
            <person name="Ishida K."/>
            <person name="Kim E."/>
            <person name="Koreny L."/>
            <person name="Kroth P.G."/>
            <person name="Liu Y."/>
            <person name="Malik S.B."/>
            <person name="Maier U.G."/>
            <person name="McRose D."/>
            <person name="Mock T."/>
            <person name="Neilson J.A."/>
            <person name="Onodera N.T."/>
            <person name="Poole A.M."/>
            <person name="Pritham E.J."/>
            <person name="Richards T.A."/>
            <person name="Rocap G."/>
            <person name="Roy S.W."/>
            <person name="Sarai C."/>
            <person name="Schaack S."/>
            <person name="Shirato S."/>
            <person name="Slamovits C.H."/>
            <person name="Spencer D.F."/>
            <person name="Suzuki S."/>
            <person name="Worden A.Z."/>
            <person name="Zauner S."/>
            <person name="Barry K."/>
            <person name="Bell C."/>
            <person name="Bharti A.K."/>
            <person name="Crow J.A."/>
            <person name="Grimwood J."/>
            <person name="Kramer R."/>
            <person name="Lindquist E."/>
            <person name="Lucas S."/>
            <person name="Salamov A."/>
            <person name="McFadden G.I."/>
            <person name="Lane C.E."/>
            <person name="Keeling P.J."/>
            <person name="Gray M.W."/>
            <person name="Grigoriev I.V."/>
            <person name="Archibald J.M."/>
        </authorList>
    </citation>
    <scope>NUCLEOTIDE SEQUENCE</scope>
    <source>
        <strain evidence="1 3">CCMP2712</strain>
    </source>
</reference>
<dbReference type="KEGG" id="gtt:GUITHDRAFT_155863"/>
<dbReference type="EnsemblProtists" id="EKX33992">
    <property type="protein sequence ID" value="EKX33992"/>
    <property type="gene ID" value="GUITHDRAFT_155863"/>
</dbReference>
<evidence type="ECO:0000313" key="3">
    <source>
        <dbReference type="Proteomes" id="UP000011087"/>
    </source>
</evidence>
<reference evidence="2" key="3">
    <citation type="submission" date="2015-06" db="UniProtKB">
        <authorList>
            <consortium name="EnsemblProtists"/>
        </authorList>
    </citation>
    <scope>IDENTIFICATION</scope>
</reference>
<reference evidence="3" key="2">
    <citation type="submission" date="2012-11" db="EMBL/GenBank/DDBJ databases">
        <authorList>
            <person name="Kuo A."/>
            <person name="Curtis B.A."/>
            <person name="Tanifuji G."/>
            <person name="Burki F."/>
            <person name="Gruber A."/>
            <person name="Irimia M."/>
            <person name="Maruyama S."/>
            <person name="Arias M.C."/>
            <person name="Ball S.G."/>
            <person name="Gile G.H."/>
            <person name="Hirakawa Y."/>
            <person name="Hopkins J.F."/>
            <person name="Rensing S.A."/>
            <person name="Schmutz J."/>
            <person name="Symeonidi A."/>
            <person name="Elias M."/>
            <person name="Eveleigh R.J."/>
            <person name="Herman E.K."/>
            <person name="Klute M.J."/>
            <person name="Nakayama T."/>
            <person name="Obornik M."/>
            <person name="Reyes-Prieto A."/>
            <person name="Armbrust E.V."/>
            <person name="Aves S.J."/>
            <person name="Beiko R.G."/>
            <person name="Coutinho P."/>
            <person name="Dacks J.B."/>
            <person name="Durnford D.G."/>
            <person name="Fast N.M."/>
            <person name="Green B.R."/>
            <person name="Grisdale C."/>
            <person name="Hempe F."/>
            <person name="Henrissat B."/>
            <person name="Hoppner M.P."/>
            <person name="Ishida K.-I."/>
            <person name="Kim E."/>
            <person name="Koreny L."/>
            <person name="Kroth P.G."/>
            <person name="Liu Y."/>
            <person name="Malik S.-B."/>
            <person name="Maier U.G."/>
            <person name="McRose D."/>
            <person name="Mock T."/>
            <person name="Neilson J.A."/>
            <person name="Onodera N.T."/>
            <person name="Poole A.M."/>
            <person name="Pritham E.J."/>
            <person name="Richards T.A."/>
            <person name="Rocap G."/>
            <person name="Roy S.W."/>
            <person name="Sarai C."/>
            <person name="Schaack S."/>
            <person name="Shirato S."/>
            <person name="Slamovits C.H."/>
            <person name="Spencer D.F."/>
            <person name="Suzuki S."/>
            <person name="Worden A.Z."/>
            <person name="Zauner S."/>
            <person name="Barry K."/>
            <person name="Bell C."/>
            <person name="Bharti A.K."/>
            <person name="Crow J.A."/>
            <person name="Grimwood J."/>
            <person name="Kramer R."/>
            <person name="Lindquist E."/>
            <person name="Lucas S."/>
            <person name="Salamov A."/>
            <person name="McFadden G.I."/>
            <person name="Lane C.E."/>
            <person name="Keeling P.J."/>
            <person name="Gray M.W."/>
            <person name="Grigoriev I.V."/>
            <person name="Archibald J.M."/>
        </authorList>
    </citation>
    <scope>NUCLEOTIDE SEQUENCE</scope>
    <source>
        <strain evidence="3">CCMP2712</strain>
    </source>
</reference>
<dbReference type="PaxDb" id="55529-EKX33992"/>
<evidence type="ECO:0000313" key="2">
    <source>
        <dbReference type="EnsemblProtists" id="EKX33992"/>
    </source>
</evidence>
<dbReference type="AlphaFoldDB" id="L1ID22"/>
<dbReference type="RefSeq" id="XP_005820972.1">
    <property type="nucleotide sequence ID" value="XM_005820915.1"/>
</dbReference>